<name>A0A6H5HCA3_9HEMI</name>
<feature type="non-terminal residue" evidence="2">
    <location>
        <position position="137"/>
    </location>
</feature>
<protein>
    <submittedName>
        <fullName evidence="2">Uncharacterized protein</fullName>
    </submittedName>
</protein>
<sequence>MFFTRAEKSVLGDNKTALRNYWKTQASPSVSRKPCQAPRRRLLRSQVTIEPRKGHTWGAAGKHNKNKLVKNPRTFSSSTDGISRFSTCFTIAFRIIRRLGRLNQEQSDGEWPSLGSETYVIYDAIKHSGSDKNDKAS</sequence>
<accession>A0A6H5HCA3</accession>
<keyword evidence="3" id="KW-1185">Reference proteome</keyword>
<feature type="region of interest" description="Disordered" evidence="1">
    <location>
        <begin position="53"/>
        <end position="73"/>
    </location>
</feature>
<dbReference type="Proteomes" id="UP000479000">
    <property type="component" value="Unassembled WGS sequence"/>
</dbReference>
<gene>
    <name evidence="2" type="ORF">NTEN_LOCUS19744</name>
</gene>
<organism evidence="2 3">
    <name type="scientific">Nesidiocoris tenuis</name>
    <dbReference type="NCBI Taxonomy" id="355587"/>
    <lineage>
        <taxon>Eukaryota</taxon>
        <taxon>Metazoa</taxon>
        <taxon>Ecdysozoa</taxon>
        <taxon>Arthropoda</taxon>
        <taxon>Hexapoda</taxon>
        <taxon>Insecta</taxon>
        <taxon>Pterygota</taxon>
        <taxon>Neoptera</taxon>
        <taxon>Paraneoptera</taxon>
        <taxon>Hemiptera</taxon>
        <taxon>Heteroptera</taxon>
        <taxon>Panheteroptera</taxon>
        <taxon>Cimicomorpha</taxon>
        <taxon>Miridae</taxon>
        <taxon>Dicyphina</taxon>
        <taxon>Nesidiocoris</taxon>
    </lineage>
</organism>
<reference evidence="2 3" key="1">
    <citation type="submission" date="2020-02" db="EMBL/GenBank/DDBJ databases">
        <authorList>
            <person name="Ferguson B K."/>
        </authorList>
    </citation>
    <scope>NUCLEOTIDE SEQUENCE [LARGE SCALE GENOMIC DNA]</scope>
</reference>
<proteinExistence type="predicted"/>
<evidence type="ECO:0000256" key="1">
    <source>
        <dbReference type="SAM" id="MobiDB-lite"/>
    </source>
</evidence>
<evidence type="ECO:0000313" key="2">
    <source>
        <dbReference type="EMBL" id="CAB0015404.1"/>
    </source>
</evidence>
<dbReference type="AlphaFoldDB" id="A0A6H5HCA3"/>
<dbReference type="EMBL" id="CADCXU010029011">
    <property type="protein sequence ID" value="CAB0015404.1"/>
    <property type="molecule type" value="Genomic_DNA"/>
</dbReference>
<evidence type="ECO:0000313" key="3">
    <source>
        <dbReference type="Proteomes" id="UP000479000"/>
    </source>
</evidence>